<proteinExistence type="predicted"/>
<reference evidence="2" key="1">
    <citation type="journal article" date="2022" name="Mol. Ecol. Resour.">
        <title>The genomes of chicory, endive, great burdock and yacon provide insights into Asteraceae palaeo-polyploidization history and plant inulin production.</title>
        <authorList>
            <person name="Fan W."/>
            <person name="Wang S."/>
            <person name="Wang H."/>
            <person name="Wang A."/>
            <person name="Jiang F."/>
            <person name="Liu H."/>
            <person name="Zhao H."/>
            <person name="Xu D."/>
            <person name="Zhang Y."/>
        </authorList>
    </citation>
    <scope>NUCLEOTIDE SEQUENCE [LARGE SCALE GENOMIC DNA]</scope>
    <source>
        <strain evidence="2">cv. Niubang</strain>
    </source>
</reference>
<sequence length="340" mass="39577">MNFRFPFNLKKKSNLTTNRELRFRIESRYMLIDLKMEEDGLDTKKWEDLDIDILVKIFQTFDIFELTSGIALVCSTWRYAACDPLLWRTLDLSMLKSNFIKIPLEPYVYVDGRSDKTLTRVLKIALNLSRGNISTLIFHFNLYVSDDQLTYTAERCPRLKRLVLPAWNRIKISGICKAISMWQDLESLTMPSIANPPYIMEEISKNCKKFSELKIMGPCDMFFAHTLANCLPNLKVLSLRCSMLFKDALLIILDGLKHLEVLNISHCILIEVPPPPAPRKVLKELDESILEKACGIRELLTCMDEVCVMCRRTRLDEGLMRWYKYEEGLWKEDEVKSLAI</sequence>
<accession>A0ACB9EFA3</accession>
<dbReference type="Proteomes" id="UP001055879">
    <property type="component" value="Linkage Group LG02"/>
</dbReference>
<evidence type="ECO:0000313" key="1">
    <source>
        <dbReference type="EMBL" id="KAI3757619.1"/>
    </source>
</evidence>
<protein>
    <submittedName>
        <fullName evidence="1">Uncharacterized protein</fullName>
    </submittedName>
</protein>
<keyword evidence="2" id="KW-1185">Reference proteome</keyword>
<reference evidence="1 2" key="2">
    <citation type="journal article" date="2022" name="Mol. Ecol. Resour.">
        <title>The genomes of chicory, endive, great burdock and yacon provide insights into Asteraceae paleo-polyploidization history and plant inulin production.</title>
        <authorList>
            <person name="Fan W."/>
            <person name="Wang S."/>
            <person name="Wang H."/>
            <person name="Wang A."/>
            <person name="Jiang F."/>
            <person name="Liu H."/>
            <person name="Zhao H."/>
            <person name="Xu D."/>
            <person name="Zhang Y."/>
        </authorList>
    </citation>
    <scope>NUCLEOTIDE SEQUENCE [LARGE SCALE GENOMIC DNA]</scope>
    <source>
        <strain evidence="2">cv. Niubang</strain>
    </source>
</reference>
<gene>
    <name evidence="1" type="ORF">L6452_05161</name>
</gene>
<organism evidence="1 2">
    <name type="scientific">Arctium lappa</name>
    <name type="common">Greater burdock</name>
    <name type="synonym">Lappa major</name>
    <dbReference type="NCBI Taxonomy" id="4217"/>
    <lineage>
        <taxon>Eukaryota</taxon>
        <taxon>Viridiplantae</taxon>
        <taxon>Streptophyta</taxon>
        <taxon>Embryophyta</taxon>
        <taxon>Tracheophyta</taxon>
        <taxon>Spermatophyta</taxon>
        <taxon>Magnoliopsida</taxon>
        <taxon>eudicotyledons</taxon>
        <taxon>Gunneridae</taxon>
        <taxon>Pentapetalae</taxon>
        <taxon>asterids</taxon>
        <taxon>campanulids</taxon>
        <taxon>Asterales</taxon>
        <taxon>Asteraceae</taxon>
        <taxon>Carduoideae</taxon>
        <taxon>Cardueae</taxon>
        <taxon>Arctiinae</taxon>
        <taxon>Arctium</taxon>
    </lineage>
</organism>
<dbReference type="EMBL" id="CM042048">
    <property type="protein sequence ID" value="KAI3757619.1"/>
    <property type="molecule type" value="Genomic_DNA"/>
</dbReference>
<comment type="caution">
    <text evidence="1">The sequence shown here is derived from an EMBL/GenBank/DDBJ whole genome shotgun (WGS) entry which is preliminary data.</text>
</comment>
<name>A0ACB9EFA3_ARCLA</name>
<evidence type="ECO:0000313" key="2">
    <source>
        <dbReference type="Proteomes" id="UP001055879"/>
    </source>
</evidence>